<reference evidence="2 3" key="1">
    <citation type="submission" date="2019-01" db="EMBL/GenBank/DDBJ databases">
        <title>Novel species of Nocardioides.</title>
        <authorList>
            <person name="Liu Q."/>
            <person name="Xin Y.-H."/>
        </authorList>
    </citation>
    <scope>NUCLEOTIDE SEQUENCE [LARGE SCALE GENOMIC DNA]</scope>
    <source>
        <strain evidence="2 3">CGMCC 4.6875</strain>
    </source>
</reference>
<dbReference type="InterPro" id="IPR050834">
    <property type="entry name" value="Glycosyltransf_2"/>
</dbReference>
<dbReference type="AlphaFoldDB" id="A0A4Q2SIC6"/>
<dbReference type="Pfam" id="PF00535">
    <property type="entry name" value="Glycos_transf_2"/>
    <property type="match status" value="1"/>
</dbReference>
<proteinExistence type="predicted"/>
<dbReference type="Gene3D" id="3.90.550.10">
    <property type="entry name" value="Spore Coat Polysaccharide Biosynthesis Protein SpsA, Chain A"/>
    <property type="match status" value="1"/>
</dbReference>
<dbReference type="SUPFAM" id="SSF53448">
    <property type="entry name" value="Nucleotide-diphospho-sugar transferases"/>
    <property type="match status" value="1"/>
</dbReference>
<dbReference type="InterPro" id="IPR029044">
    <property type="entry name" value="Nucleotide-diphossugar_trans"/>
</dbReference>
<dbReference type="InterPro" id="IPR001173">
    <property type="entry name" value="Glyco_trans_2-like"/>
</dbReference>
<dbReference type="Proteomes" id="UP000293291">
    <property type="component" value="Unassembled WGS sequence"/>
</dbReference>
<evidence type="ECO:0000259" key="1">
    <source>
        <dbReference type="Pfam" id="PF00535"/>
    </source>
</evidence>
<dbReference type="GO" id="GO:0016740">
    <property type="term" value="F:transferase activity"/>
    <property type="evidence" value="ECO:0007669"/>
    <property type="project" value="UniProtKB-KW"/>
</dbReference>
<sequence>MSRADTVSVVIPTYNRAHCIRDAIESALHQSAPPHEILVIDDGSTDDTESIVEAIGSPLVRYVRKPNAGVSSARNLGIEMATGHWIAFLDSDDTWRPTKLELQLRCLAATGSAVCFTGAVSEDGERQDGIAELDPHLPADEWRSYPRPVEFIARSLLHPLVVSLMISRKALKDAGGFDEDMVAAEDTALFYDLTCQQDIVLLNIPLVDITRERVVAGLSDHQNAAAAAARLDCAIRVQTKALGHVSGQALPPDETAASIRIVRKRIAYFLSRRSEVAHAAGDHALGRRLAREAISLTGDWRTMVRSAMLAYGYRWMAPRLQRKWPSD</sequence>
<dbReference type="PANTHER" id="PTHR43685">
    <property type="entry name" value="GLYCOSYLTRANSFERASE"/>
    <property type="match status" value="1"/>
</dbReference>
<organism evidence="2 3">
    <name type="scientific">Nocardioides ganghwensis</name>
    <dbReference type="NCBI Taxonomy" id="252230"/>
    <lineage>
        <taxon>Bacteria</taxon>
        <taxon>Bacillati</taxon>
        <taxon>Actinomycetota</taxon>
        <taxon>Actinomycetes</taxon>
        <taxon>Propionibacteriales</taxon>
        <taxon>Nocardioidaceae</taxon>
        <taxon>Nocardioides</taxon>
    </lineage>
</organism>
<feature type="domain" description="Glycosyltransferase 2-like" evidence="1">
    <location>
        <begin position="8"/>
        <end position="133"/>
    </location>
</feature>
<name>A0A4Q2SIC6_9ACTN</name>
<dbReference type="PANTHER" id="PTHR43685:SF2">
    <property type="entry name" value="GLYCOSYLTRANSFERASE 2-LIKE DOMAIN-CONTAINING PROTEIN"/>
    <property type="match status" value="1"/>
</dbReference>
<evidence type="ECO:0000313" key="2">
    <source>
        <dbReference type="EMBL" id="RYC03618.1"/>
    </source>
</evidence>
<dbReference type="RefSeq" id="WP_129453716.1">
    <property type="nucleotide sequence ID" value="NZ_JACXYX010000004.1"/>
</dbReference>
<protein>
    <submittedName>
        <fullName evidence="2">Glycosyltransferase family 2 protein</fullName>
    </submittedName>
</protein>
<keyword evidence="2" id="KW-0808">Transferase</keyword>
<accession>A0A4Q2SIC6</accession>
<dbReference type="CDD" id="cd00761">
    <property type="entry name" value="Glyco_tranf_GTA_type"/>
    <property type="match status" value="1"/>
</dbReference>
<gene>
    <name evidence="2" type="ORF">EUA07_03990</name>
</gene>
<evidence type="ECO:0000313" key="3">
    <source>
        <dbReference type="Proteomes" id="UP000293291"/>
    </source>
</evidence>
<dbReference type="EMBL" id="SDWU01000004">
    <property type="protein sequence ID" value="RYC03618.1"/>
    <property type="molecule type" value="Genomic_DNA"/>
</dbReference>
<comment type="caution">
    <text evidence="2">The sequence shown here is derived from an EMBL/GenBank/DDBJ whole genome shotgun (WGS) entry which is preliminary data.</text>
</comment>
<keyword evidence="3" id="KW-1185">Reference proteome</keyword>
<dbReference type="OrthoDB" id="153025at2"/>